<dbReference type="EMBL" id="BJYT01000001">
    <property type="protein sequence ID" value="GEO07850.1"/>
    <property type="molecule type" value="Genomic_DNA"/>
</dbReference>
<name>A0A512B7B7_9BACT</name>
<evidence type="ECO:0000313" key="2">
    <source>
        <dbReference type="Proteomes" id="UP000321513"/>
    </source>
</evidence>
<proteinExistence type="predicted"/>
<comment type="caution">
    <text evidence="1">The sequence shown here is derived from an EMBL/GenBank/DDBJ whole genome shotgun (WGS) entry which is preliminary data.</text>
</comment>
<gene>
    <name evidence="1" type="ORF">SAE01_03460</name>
</gene>
<evidence type="ECO:0008006" key="3">
    <source>
        <dbReference type="Google" id="ProtNLM"/>
    </source>
</evidence>
<protein>
    <recommendedName>
        <fullName evidence="3">AB hydrolase-1 domain-containing protein</fullName>
    </recommendedName>
</protein>
<reference evidence="1 2" key="1">
    <citation type="submission" date="2019-07" db="EMBL/GenBank/DDBJ databases">
        <title>Whole genome shotgun sequence of Segetibacter aerophilus NBRC 106135.</title>
        <authorList>
            <person name="Hosoyama A."/>
            <person name="Uohara A."/>
            <person name="Ohji S."/>
            <person name="Ichikawa N."/>
        </authorList>
    </citation>
    <scope>NUCLEOTIDE SEQUENCE [LARGE SCALE GENOMIC DNA]</scope>
    <source>
        <strain evidence="1 2">NBRC 106135</strain>
    </source>
</reference>
<evidence type="ECO:0000313" key="1">
    <source>
        <dbReference type="EMBL" id="GEO07850.1"/>
    </source>
</evidence>
<dbReference type="SUPFAM" id="SSF53474">
    <property type="entry name" value="alpha/beta-Hydrolases"/>
    <property type="match status" value="1"/>
</dbReference>
<organism evidence="1 2">
    <name type="scientific">Segetibacter aerophilus</name>
    <dbReference type="NCBI Taxonomy" id="670293"/>
    <lineage>
        <taxon>Bacteria</taxon>
        <taxon>Pseudomonadati</taxon>
        <taxon>Bacteroidota</taxon>
        <taxon>Chitinophagia</taxon>
        <taxon>Chitinophagales</taxon>
        <taxon>Chitinophagaceae</taxon>
        <taxon>Segetibacter</taxon>
    </lineage>
</organism>
<dbReference type="RefSeq" id="WP_147201805.1">
    <property type="nucleotide sequence ID" value="NZ_BJYT01000001.1"/>
</dbReference>
<dbReference type="Proteomes" id="UP000321513">
    <property type="component" value="Unassembled WGS sequence"/>
</dbReference>
<dbReference type="OrthoDB" id="950761at2"/>
<dbReference type="InterPro" id="IPR029058">
    <property type="entry name" value="AB_hydrolase_fold"/>
</dbReference>
<sequence length="224" mass="25738">MRVFFIPGLGEEKFIFDKIENVIAGEKIFLDNWTLLSEVPEKDLTTLVYATHLVKRFGIKAEDVVIGHSLGAWVALWIKEVVGCKIVQIAGWTDRKKVIKVLPNLNLLYWFAKKGWGFNRFVRFLLSLLYYKQPSKHVLLTIFDKLERSDKSIVAKQLMVVYNPISQPPSVIPDLRIHSKTDIIVNAPDEPFAIMKGDHFGLYTFPDSVYTPIKQFLKQQKDGS</sequence>
<accession>A0A512B7B7</accession>
<dbReference type="AlphaFoldDB" id="A0A512B7B7"/>
<keyword evidence="2" id="KW-1185">Reference proteome</keyword>